<keyword evidence="8 19" id="KW-0132">Cell division</keyword>
<dbReference type="InterPro" id="IPR036635">
    <property type="entry name" value="MurB_C_sf"/>
</dbReference>
<dbReference type="Pfam" id="PF01565">
    <property type="entry name" value="FAD_binding_4"/>
    <property type="match status" value="1"/>
</dbReference>
<evidence type="ECO:0000256" key="12">
    <source>
        <dbReference type="ARBA" id="ARBA00022960"/>
    </source>
</evidence>
<dbReference type="GO" id="GO:0005829">
    <property type="term" value="C:cytosol"/>
    <property type="evidence" value="ECO:0007669"/>
    <property type="project" value="TreeGrafter"/>
</dbReference>
<dbReference type="Gene3D" id="3.30.43.10">
    <property type="entry name" value="Uridine Diphospho-n-acetylenolpyruvylglucosamine Reductase, domain 2"/>
    <property type="match status" value="1"/>
</dbReference>
<dbReference type="InterPro" id="IPR036318">
    <property type="entry name" value="FAD-bd_PCMH-like_sf"/>
</dbReference>
<evidence type="ECO:0000256" key="8">
    <source>
        <dbReference type="ARBA" id="ARBA00022618"/>
    </source>
</evidence>
<evidence type="ECO:0000256" key="1">
    <source>
        <dbReference type="ARBA" id="ARBA00001974"/>
    </source>
</evidence>
<comment type="cofactor">
    <cofactor evidence="1 19">
        <name>FAD</name>
        <dbReference type="ChEBI" id="CHEBI:57692"/>
    </cofactor>
</comment>
<dbReference type="NCBIfam" id="TIGR00179">
    <property type="entry name" value="murB"/>
    <property type="match status" value="1"/>
</dbReference>
<evidence type="ECO:0000256" key="15">
    <source>
        <dbReference type="ARBA" id="ARBA00023306"/>
    </source>
</evidence>
<dbReference type="EMBL" id="CP036349">
    <property type="protein sequence ID" value="QDV72953.1"/>
    <property type="molecule type" value="Genomic_DNA"/>
</dbReference>
<comment type="caution">
    <text evidence="19">Lacks conserved residue(s) required for the propagation of feature annotation.</text>
</comment>
<reference evidence="21 22" key="1">
    <citation type="submission" date="2019-02" db="EMBL/GenBank/DDBJ databases">
        <title>Deep-cultivation of Planctomycetes and their phenomic and genomic characterization uncovers novel biology.</title>
        <authorList>
            <person name="Wiegand S."/>
            <person name="Jogler M."/>
            <person name="Boedeker C."/>
            <person name="Pinto D."/>
            <person name="Vollmers J."/>
            <person name="Rivas-Marin E."/>
            <person name="Kohn T."/>
            <person name="Peeters S.H."/>
            <person name="Heuer A."/>
            <person name="Rast P."/>
            <person name="Oberbeckmann S."/>
            <person name="Bunk B."/>
            <person name="Jeske O."/>
            <person name="Meyerdierks A."/>
            <person name="Storesund J.E."/>
            <person name="Kallscheuer N."/>
            <person name="Luecker S."/>
            <person name="Lage O.M."/>
            <person name="Pohl T."/>
            <person name="Merkel B.J."/>
            <person name="Hornburger P."/>
            <person name="Mueller R.-W."/>
            <person name="Bruemmer F."/>
            <person name="Labrenz M."/>
            <person name="Spormann A.M."/>
            <person name="Op den Camp H."/>
            <person name="Overmann J."/>
            <person name="Amann R."/>
            <person name="Jetten M.S.M."/>
            <person name="Mascher T."/>
            <person name="Medema M.H."/>
            <person name="Devos D.P."/>
            <person name="Kaster A.-K."/>
            <person name="Ovreas L."/>
            <person name="Rohde M."/>
            <person name="Galperin M.Y."/>
            <person name="Jogler C."/>
        </authorList>
    </citation>
    <scope>NUCLEOTIDE SEQUENCE [LARGE SCALE GENOMIC DNA]</scope>
    <source>
        <strain evidence="21 22">Spa11</strain>
    </source>
</reference>
<dbReference type="InterPro" id="IPR003170">
    <property type="entry name" value="MurB"/>
</dbReference>
<evidence type="ECO:0000256" key="2">
    <source>
        <dbReference type="ARBA" id="ARBA00003921"/>
    </source>
</evidence>
<proteinExistence type="inferred from homology"/>
<evidence type="ECO:0000256" key="7">
    <source>
        <dbReference type="ARBA" id="ARBA00022490"/>
    </source>
</evidence>
<gene>
    <name evidence="19 21" type="primary">murB</name>
    <name evidence="21" type="ORF">Spa11_11400</name>
</gene>
<dbReference type="InterPro" id="IPR016166">
    <property type="entry name" value="FAD-bd_PCMH"/>
</dbReference>
<dbReference type="HAMAP" id="MF_00037">
    <property type="entry name" value="MurB"/>
    <property type="match status" value="1"/>
</dbReference>
<dbReference type="GO" id="GO:0008762">
    <property type="term" value="F:UDP-N-acetylmuramate dehydrogenase activity"/>
    <property type="evidence" value="ECO:0007669"/>
    <property type="project" value="UniProtKB-UniRule"/>
</dbReference>
<dbReference type="SUPFAM" id="SSF56194">
    <property type="entry name" value="Uridine diphospho-N-Acetylenolpyruvylglucosamine reductase, MurB, C-terminal domain"/>
    <property type="match status" value="1"/>
</dbReference>
<comment type="subcellular location">
    <subcellularLocation>
        <location evidence="3 19">Cytoplasm</location>
    </subcellularLocation>
</comment>
<evidence type="ECO:0000313" key="22">
    <source>
        <dbReference type="Proteomes" id="UP000316426"/>
    </source>
</evidence>
<dbReference type="GO" id="GO:0008360">
    <property type="term" value="P:regulation of cell shape"/>
    <property type="evidence" value="ECO:0007669"/>
    <property type="project" value="UniProtKB-KW"/>
</dbReference>
<comment type="pathway">
    <text evidence="4 19">Cell wall biogenesis; peptidoglycan biosynthesis.</text>
</comment>
<keyword evidence="9 19" id="KW-0285">Flavoprotein</keyword>
<dbReference type="InterPro" id="IPR006094">
    <property type="entry name" value="Oxid_FAD_bind_N"/>
</dbReference>
<evidence type="ECO:0000256" key="11">
    <source>
        <dbReference type="ARBA" id="ARBA00022857"/>
    </source>
</evidence>
<evidence type="ECO:0000256" key="10">
    <source>
        <dbReference type="ARBA" id="ARBA00022827"/>
    </source>
</evidence>
<dbReference type="Pfam" id="PF02873">
    <property type="entry name" value="MurB_C"/>
    <property type="match status" value="1"/>
</dbReference>
<evidence type="ECO:0000259" key="20">
    <source>
        <dbReference type="PROSITE" id="PS51387"/>
    </source>
</evidence>
<dbReference type="PROSITE" id="PS51387">
    <property type="entry name" value="FAD_PCMH"/>
    <property type="match status" value="1"/>
</dbReference>
<dbReference type="GO" id="GO:0009252">
    <property type="term" value="P:peptidoglycan biosynthetic process"/>
    <property type="evidence" value="ECO:0007669"/>
    <property type="project" value="UniProtKB-UniRule"/>
</dbReference>
<evidence type="ECO:0000256" key="4">
    <source>
        <dbReference type="ARBA" id="ARBA00004752"/>
    </source>
</evidence>
<dbReference type="EC" id="1.3.1.98" evidence="5 19"/>
<evidence type="ECO:0000256" key="16">
    <source>
        <dbReference type="ARBA" id="ARBA00023316"/>
    </source>
</evidence>
<dbReference type="Proteomes" id="UP000316426">
    <property type="component" value="Chromosome"/>
</dbReference>
<organism evidence="21 22">
    <name type="scientific">Botrimarina mediterranea</name>
    <dbReference type="NCBI Taxonomy" id="2528022"/>
    <lineage>
        <taxon>Bacteria</taxon>
        <taxon>Pseudomonadati</taxon>
        <taxon>Planctomycetota</taxon>
        <taxon>Planctomycetia</taxon>
        <taxon>Pirellulales</taxon>
        <taxon>Lacipirellulaceae</taxon>
        <taxon>Botrimarina</taxon>
    </lineage>
</organism>
<dbReference type="InterPro" id="IPR016167">
    <property type="entry name" value="FAD-bd_PCMH_sub1"/>
</dbReference>
<comment type="function">
    <text evidence="2 19">Cell wall formation.</text>
</comment>
<protein>
    <recommendedName>
        <fullName evidence="6 19">UDP-N-acetylenolpyruvoylglucosamine reductase</fullName>
        <ecNumber evidence="5 19">1.3.1.98</ecNumber>
    </recommendedName>
    <alternativeName>
        <fullName evidence="17 19">UDP-N-acetylmuramate dehydrogenase</fullName>
    </alternativeName>
</protein>
<keyword evidence="12 19" id="KW-0133">Cell shape</keyword>
<keyword evidence="13 19" id="KW-0573">Peptidoglycan synthesis</keyword>
<dbReference type="PANTHER" id="PTHR21071:SF4">
    <property type="entry name" value="UDP-N-ACETYLENOLPYRUVOYLGLUCOSAMINE REDUCTASE"/>
    <property type="match status" value="1"/>
</dbReference>
<evidence type="ECO:0000256" key="9">
    <source>
        <dbReference type="ARBA" id="ARBA00022630"/>
    </source>
</evidence>
<dbReference type="Gene3D" id="3.90.78.10">
    <property type="entry name" value="UDP-N-acetylenolpyruvoylglucosamine reductase, C-terminal domain"/>
    <property type="match status" value="1"/>
</dbReference>
<accession>A0A518K579</accession>
<dbReference type="NCBIfam" id="NF010480">
    <property type="entry name" value="PRK13905.1"/>
    <property type="match status" value="1"/>
</dbReference>
<dbReference type="Gene3D" id="3.30.465.10">
    <property type="match status" value="1"/>
</dbReference>
<evidence type="ECO:0000256" key="3">
    <source>
        <dbReference type="ARBA" id="ARBA00004496"/>
    </source>
</evidence>
<keyword evidence="10 19" id="KW-0274">FAD</keyword>
<evidence type="ECO:0000313" key="21">
    <source>
        <dbReference type="EMBL" id="QDV72953.1"/>
    </source>
</evidence>
<feature type="domain" description="FAD-binding PCMH-type" evidence="20">
    <location>
        <begin position="25"/>
        <end position="215"/>
    </location>
</feature>
<keyword evidence="11 19" id="KW-0521">NADP</keyword>
<name>A0A518K579_9BACT</name>
<dbReference type="UniPathway" id="UPA00219"/>
<keyword evidence="15 19" id="KW-0131">Cell cycle</keyword>
<dbReference type="GO" id="GO:0051301">
    <property type="term" value="P:cell division"/>
    <property type="evidence" value="ECO:0007669"/>
    <property type="project" value="UniProtKB-KW"/>
</dbReference>
<keyword evidence="7 19" id="KW-0963">Cytoplasm</keyword>
<sequence length="293" mass="30830">MAALNAGLESIFTPAAPLADRTWLRVGGPAEWLVRPTSVEELQTVVGRCRDASAPARVLGGGSNVLVRDEGVKGVVLQLDHEAFGGVRIDGTKAIVGGGASLASAINETVRGGLAGLDTLVGIPGTIGAALHHNAGGRGGDIGQWVVEATVLTRSGQTITRRQEDMVFGYRESSLDELAIVEAVFELDSSDPSELTKRMQKQWIVSKAAQPMSHERRGQIFLNPRGMSAGMLIDQAGLKGASVGGATVSDKHANFFVASDGATAADLLKLADLVRSRVDERMGIELELAIEIW</sequence>
<keyword evidence="14 19" id="KW-0560">Oxidoreductase</keyword>
<evidence type="ECO:0000256" key="17">
    <source>
        <dbReference type="ARBA" id="ARBA00031026"/>
    </source>
</evidence>
<evidence type="ECO:0000256" key="18">
    <source>
        <dbReference type="ARBA" id="ARBA00048914"/>
    </source>
</evidence>
<evidence type="ECO:0000256" key="5">
    <source>
        <dbReference type="ARBA" id="ARBA00012518"/>
    </source>
</evidence>
<dbReference type="GO" id="GO:0071555">
    <property type="term" value="P:cell wall organization"/>
    <property type="evidence" value="ECO:0007669"/>
    <property type="project" value="UniProtKB-KW"/>
</dbReference>
<dbReference type="KEGG" id="bmei:Spa11_11400"/>
<dbReference type="RefSeq" id="WP_145109106.1">
    <property type="nucleotide sequence ID" value="NZ_CP036349.1"/>
</dbReference>
<dbReference type="PANTHER" id="PTHR21071">
    <property type="entry name" value="UDP-N-ACETYLENOLPYRUVOYLGLUCOSAMINE REDUCTASE"/>
    <property type="match status" value="1"/>
</dbReference>
<evidence type="ECO:0000256" key="19">
    <source>
        <dbReference type="HAMAP-Rule" id="MF_00037"/>
    </source>
</evidence>
<keyword evidence="22" id="KW-1185">Reference proteome</keyword>
<evidence type="ECO:0000256" key="6">
    <source>
        <dbReference type="ARBA" id="ARBA00015188"/>
    </source>
</evidence>
<dbReference type="SUPFAM" id="SSF56176">
    <property type="entry name" value="FAD-binding/transporter-associated domain-like"/>
    <property type="match status" value="1"/>
</dbReference>
<dbReference type="AlphaFoldDB" id="A0A518K579"/>
<feature type="active site" evidence="19">
    <location>
        <position position="171"/>
    </location>
</feature>
<evidence type="ECO:0000256" key="14">
    <source>
        <dbReference type="ARBA" id="ARBA00023002"/>
    </source>
</evidence>
<dbReference type="InterPro" id="IPR016169">
    <property type="entry name" value="FAD-bd_PCMH_sub2"/>
</dbReference>
<dbReference type="InterPro" id="IPR011601">
    <property type="entry name" value="MurB_C"/>
</dbReference>
<keyword evidence="16 19" id="KW-0961">Cell wall biogenesis/degradation</keyword>
<evidence type="ECO:0000256" key="13">
    <source>
        <dbReference type="ARBA" id="ARBA00022984"/>
    </source>
</evidence>
<dbReference type="GO" id="GO:0071949">
    <property type="term" value="F:FAD binding"/>
    <property type="evidence" value="ECO:0007669"/>
    <property type="project" value="InterPro"/>
</dbReference>
<comment type="catalytic activity">
    <reaction evidence="18 19">
        <text>UDP-N-acetyl-alpha-D-muramate + NADP(+) = UDP-N-acetyl-3-O-(1-carboxyvinyl)-alpha-D-glucosamine + NADPH + H(+)</text>
        <dbReference type="Rhea" id="RHEA:12248"/>
        <dbReference type="ChEBI" id="CHEBI:15378"/>
        <dbReference type="ChEBI" id="CHEBI:57783"/>
        <dbReference type="ChEBI" id="CHEBI:58349"/>
        <dbReference type="ChEBI" id="CHEBI:68483"/>
        <dbReference type="ChEBI" id="CHEBI:70757"/>
        <dbReference type="EC" id="1.3.1.98"/>
    </reaction>
</comment>
<comment type="similarity">
    <text evidence="19">Belongs to the MurB family.</text>
</comment>